<feature type="domain" description="Duffy-antigen binding" evidence="2">
    <location>
        <begin position="116"/>
        <end position="148"/>
    </location>
</feature>
<evidence type="ECO:0000313" key="4">
    <source>
        <dbReference type="EMBL" id="EUT76370.1"/>
    </source>
</evidence>
<evidence type="ECO:0000259" key="3">
    <source>
        <dbReference type="Pfam" id="PF15447"/>
    </source>
</evidence>
<reference evidence="4" key="1">
    <citation type="submission" date="2013-02" db="EMBL/GenBank/DDBJ databases">
        <title>The Genome Sequence of Plasmodium falciparum Santa Lucia.</title>
        <authorList>
            <consortium name="The Broad Institute Genome Sequencing Platform"/>
            <consortium name="The Broad Institute Genome Sequencing Center for Infectious Disease"/>
            <person name="Neafsey D."/>
            <person name="Cheeseman I."/>
            <person name="Volkman S."/>
            <person name="Adams J."/>
            <person name="Walker B."/>
            <person name="Young S.K."/>
            <person name="Zeng Q."/>
            <person name="Gargeya S."/>
            <person name="Fitzgerald M."/>
            <person name="Haas B."/>
            <person name="Abouelleil A."/>
            <person name="Alvarado L."/>
            <person name="Arachchi H.M."/>
            <person name="Berlin A.M."/>
            <person name="Chapman S.B."/>
            <person name="Dewar J."/>
            <person name="Goldberg J."/>
            <person name="Griggs A."/>
            <person name="Gujja S."/>
            <person name="Hansen M."/>
            <person name="Howarth C."/>
            <person name="Imamovic A."/>
            <person name="Larimer J."/>
            <person name="McCowan C."/>
            <person name="Murphy C."/>
            <person name="Neiman D."/>
            <person name="Pearson M."/>
            <person name="Priest M."/>
            <person name="Roberts A."/>
            <person name="Saif S."/>
            <person name="Shea T."/>
            <person name="Sisk P."/>
            <person name="Sykes S."/>
            <person name="Wortman J."/>
            <person name="Nusbaum C."/>
            <person name="Birren B."/>
        </authorList>
    </citation>
    <scope>NUCLEOTIDE SEQUENCE [LARGE SCALE GENOMIC DNA]</scope>
    <source>
        <strain evidence="4">Santa Lucia</strain>
    </source>
</reference>
<dbReference type="InterPro" id="IPR029210">
    <property type="entry name" value="PfEMP1_NTS"/>
</dbReference>
<feature type="compositionally biased region" description="Basic and acidic residues" evidence="1">
    <location>
        <begin position="89"/>
        <end position="108"/>
    </location>
</feature>
<dbReference type="Pfam" id="PF05424">
    <property type="entry name" value="Duffy_binding"/>
    <property type="match status" value="1"/>
</dbReference>
<dbReference type="Pfam" id="PF15447">
    <property type="entry name" value="NTS"/>
    <property type="match status" value="1"/>
</dbReference>
<dbReference type="SUPFAM" id="SSF140924">
    <property type="entry name" value="Duffy binding domain-like"/>
    <property type="match status" value="1"/>
</dbReference>
<feature type="region of interest" description="Disordered" evidence="1">
    <location>
        <begin position="74"/>
        <end position="118"/>
    </location>
</feature>
<dbReference type="AlphaFoldDB" id="W7F9E7"/>
<dbReference type="GO" id="GO:0046789">
    <property type="term" value="F:host cell surface receptor binding"/>
    <property type="evidence" value="ECO:0007669"/>
    <property type="project" value="InterPro"/>
</dbReference>
<gene>
    <name evidence="4" type="ORF">PFAG_05975</name>
</gene>
<feature type="non-terminal residue" evidence="4">
    <location>
        <position position="149"/>
    </location>
</feature>
<dbReference type="Gene3D" id="1.20.1310.20">
    <property type="entry name" value="Duffy-antigen binding domain"/>
    <property type="match status" value="1"/>
</dbReference>
<evidence type="ECO:0000256" key="1">
    <source>
        <dbReference type="SAM" id="MobiDB-lite"/>
    </source>
</evidence>
<accession>W7F9E7</accession>
<dbReference type="GO" id="GO:0016020">
    <property type="term" value="C:membrane"/>
    <property type="evidence" value="ECO:0007669"/>
    <property type="project" value="InterPro"/>
</dbReference>
<evidence type="ECO:0000259" key="2">
    <source>
        <dbReference type="Pfam" id="PF05424"/>
    </source>
</evidence>
<dbReference type="Proteomes" id="UP000030666">
    <property type="component" value="Unassembled WGS sequence"/>
</dbReference>
<dbReference type="InterPro" id="IPR042202">
    <property type="entry name" value="Duffy-ag-bd_sf"/>
</dbReference>
<organism evidence="4">
    <name type="scientific">Plasmodium falciparum Santa Lucia</name>
    <dbReference type="NCBI Taxonomy" id="478859"/>
    <lineage>
        <taxon>Eukaryota</taxon>
        <taxon>Sar</taxon>
        <taxon>Alveolata</taxon>
        <taxon>Apicomplexa</taxon>
        <taxon>Aconoidasida</taxon>
        <taxon>Haemosporida</taxon>
        <taxon>Plasmodiidae</taxon>
        <taxon>Plasmodium</taxon>
        <taxon>Plasmodium (Laverania)</taxon>
    </lineage>
</organism>
<protein>
    <submittedName>
        <fullName evidence="4">Uncharacterized protein</fullName>
    </submittedName>
</protein>
<proteinExistence type="predicted"/>
<name>W7F9E7_PLAFA</name>
<dbReference type="EMBL" id="KI928804">
    <property type="protein sequence ID" value="EUT76370.1"/>
    <property type="molecule type" value="Genomic_DNA"/>
</dbReference>
<feature type="domain" description="Plasmodium falciparum erythrocyte membrane protein-1 N-terminal segment" evidence="3">
    <location>
        <begin position="12"/>
        <end position="48"/>
    </location>
</feature>
<sequence length="149" mass="16681">MTATSSGGSTQDAKHVLDEFGQEVYNEKVKSEAQTYKGELEGNLKEAKGIGERVAFHKTCDIINDKRDELLRARGDPCRSANGNGETVRYSKERVDEYDEKKIRDSNKSKGGNNEGECAPYRRLSLCNKNFQNINNDDSTNAKNDLLLD</sequence>
<dbReference type="InterPro" id="IPR008602">
    <property type="entry name" value="Duffy-antigen-binding"/>
</dbReference>